<evidence type="ECO:0000313" key="2">
    <source>
        <dbReference type="EMBL" id="MBC5733457.1"/>
    </source>
</evidence>
<dbReference type="RefSeq" id="WP_186907355.1">
    <property type="nucleotide sequence ID" value="NZ_JACOPP010000007.1"/>
</dbReference>
<feature type="transmembrane region" description="Helical" evidence="1">
    <location>
        <begin position="312"/>
        <end position="334"/>
    </location>
</feature>
<evidence type="ECO:0000256" key="1">
    <source>
        <dbReference type="SAM" id="Phobius"/>
    </source>
</evidence>
<proteinExistence type="predicted"/>
<protein>
    <submittedName>
        <fullName evidence="2">ABC transporter permease</fullName>
    </submittedName>
</protein>
<feature type="transmembrane region" description="Helical" evidence="1">
    <location>
        <begin position="240"/>
        <end position="262"/>
    </location>
</feature>
<feature type="transmembrane region" description="Helical" evidence="1">
    <location>
        <begin position="105"/>
        <end position="129"/>
    </location>
</feature>
<accession>A0A8J6M574</accession>
<feature type="transmembrane region" description="Helical" evidence="1">
    <location>
        <begin position="346"/>
        <end position="364"/>
    </location>
</feature>
<feature type="transmembrane region" description="Helical" evidence="1">
    <location>
        <begin position="282"/>
        <end position="300"/>
    </location>
</feature>
<feature type="transmembrane region" description="Helical" evidence="1">
    <location>
        <begin position="175"/>
        <end position="198"/>
    </location>
</feature>
<name>A0A8J6M574_9FIRM</name>
<gene>
    <name evidence="2" type="ORF">H8S57_06925</name>
</gene>
<keyword evidence="1" id="KW-1133">Transmembrane helix</keyword>
<feature type="transmembrane region" description="Helical" evidence="1">
    <location>
        <begin position="61"/>
        <end position="85"/>
    </location>
</feature>
<comment type="caution">
    <text evidence="2">The sequence shown here is derived from an EMBL/GenBank/DDBJ whole genome shotgun (WGS) entry which is preliminary data.</text>
</comment>
<dbReference type="Proteomes" id="UP000661435">
    <property type="component" value="Unassembled WGS sequence"/>
</dbReference>
<keyword evidence="1" id="KW-0812">Transmembrane</keyword>
<sequence>MRSATSCFNLTLYQKNLSRFWPIWALYGLIWLFLLPISILNESRWWDSARAAQRPLQFLEGGSAGLAMALIFGLLSAMAVFSYLYNSRSVGLMHTLPLKREGLFLTNYLSGLSCFLLPNLAVFVLSLAAEALAGAVNAGSLCMWLTVQSLLCFFFYSFAVFCAMFTGHILALPAFYGILNILAAGLAYLFDALAGAFVYGYAGIPRLSEAAVWLSPALRLTYTLNLIYPGGNGVYVQFYGLHVVLLYALAGLILTGLALLVYRRRSLERAGDIVSVGWVRPVFKYGVGACAAVALGSFLYGRMFLYSLPENAWTLLSFLLLCGAAGYFVAEMLLRKRFWVFRRSWKGCLVLLGCLTALVCVLEFDLTGFERRVPGSDQVASVQIGDVRSAPYDDLNYTSLNLSDPADLALVEQLHRAIVAEKDRFDQADDYGAVQLTDGLYVETSSSVSVWLDYTLNTGGRVLRRYSLPVTAADLTDPSSAASLLTRLLNDRTQVEQGYFPRWSGNARLVDAWVSNLQNPQPGSDASEASYADVYVDSAALEELLTAVRSDLAAGRLGVRYLLDDQARQENCYLSDLYLDFRTPAARNAAQNSTDEPGAETAYEGNVVCITLQKSAAETLAVLEKYGVVGGASQLVTHAELSRMEAAGAASDGGGEYTVSLPAN</sequence>
<reference evidence="2" key="1">
    <citation type="submission" date="2020-08" db="EMBL/GenBank/DDBJ databases">
        <title>Genome public.</title>
        <authorList>
            <person name="Liu C."/>
            <person name="Sun Q."/>
        </authorList>
    </citation>
    <scope>NUCLEOTIDE SEQUENCE</scope>
    <source>
        <strain evidence="2">NSJ-51</strain>
    </source>
</reference>
<evidence type="ECO:0000313" key="3">
    <source>
        <dbReference type="Proteomes" id="UP000661435"/>
    </source>
</evidence>
<dbReference type="AlphaFoldDB" id="A0A8J6M574"/>
<feature type="transmembrane region" description="Helical" evidence="1">
    <location>
        <begin position="20"/>
        <end position="40"/>
    </location>
</feature>
<feature type="transmembrane region" description="Helical" evidence="1">
    <location>
        <begin position="141"/>
        <end position="169"/>
    </location>
</feature>
<keyword evidence="1" id="KW-0472">Membrane</keyword>
<keyword evidence="3" id="KW-1185">Reference proteome</keyword>
<dbReference type="EMBL" id="JACOPP010000007">
    <property type="protein sequence ID" value="MBC5733457.1"/>
    <property type="molecule type" value="Genomic_DNA"/>
</dbReference>
<organism evidence="2 3">
    <name type="scientific">Lawsonibacter hominis</name>
    <dbReference type="NCBI Taxonomy" id="2763053"/>
    <lineage>
        <taxon>Bacteria</taxon>
        <taxon>Bacillati</taxon>
        <taxon>Bacillota</taxon>
        <taxon>Clostridia</taxon>
        <taxon>Eubacteriales</taxon>
        <taxon>Oscillospiraceae</taxon>
        <taxon>Lawsonibacter</taxon>
    </lineage>
</organism>